<dbReference type="InterPro" id="IPR008780">
    <property type="entry name" value="Plasmodium_Vir"/>
</dbReference>
<protein>
    <submittedName>
        <fullName evidence="2">PIR Superfamily Protein</fullName>
    </submittedName>
</protein>
<reference evidence="3" key="1">
    <citation type="submission" date="2016-05" db="EMBL/GenBank/DDBJ databases">
        <authorList>
            <person name="Naeem Raeece"/>
        </authorList>
    </citation>
    <scope>NUCLEOTIDE SEQUENCE [LARGE SCALE GENOMIC DNA]</scope>
</reference>
<gene>
    <name evidence="2" type="ORF">POVWA2_063440</name>
</gene>
<evidence type="ECO:0000313" key="3">
    <source>
        <dbReference type="Proteomes" id="UP000078550"/>
    </source>
</evidence>
<organism evidence="2 3">
    <name type="scientific">Plasmodium ovale wallikeri</name>
    <dbReference type="NCBI Taxonomy" id="864142"/>
    <lineage>
        <taxon>Eukaryota</taxon>
        <taxon>Sar</taxon>
        <taxon>Alveolata</taxon>
        <taxon>Apicomplexa</taxon>
        <taxon>Aconoidasida</taxon>
        <taxon>Haemosporida</taxon>
        <taxon>Plasmodiidae</taxon>
        <taxon>Plasmodium</taxon>
        <taxon>Plasmodium (Plasmodium)</taxon>
    </lineage>
</organism>
<evidence type="ECO:0000256" key="1">
    <source>
        <dbReference type="SAM" id="MobiDB-lite"/>
    </source>
</evidence>
<dbReference type="Pfam" id="PF05795">
    <property type="entry name" value="Plasmodium_Vir"/>
    <property type="match status" value="1"/>
</dbReference>
<feature type="region of interest" description="Disordered" evidence="1">
    <location>
        <begin position="216"/>
        <end position="241"/>
    </location>
</feature>
<sequence>MDDDYDIIPKSASIRSYNILDERNIIHGSNSECTKLEKQLTKDIAGFALCMSFTGNIKNYKILDFFEKLNNYKCRYLNLWVHDRLSKFERDDYSTLRKFILEHWAKSPSNEECSAQFVTYINNYSDYIRTKRLYDYALNYDKLHFHYEQNSLPCTPKHAKYITKSLEMYDSIRTECKDTDKQFKPYCMAYKEIKNIYPNDQLLILKCKSVSDEKLPGIGGEQEETGKQRGPSKENEGFSEHGRHRLQGELSETYSFGSHALEVSPSSDSHKAIASTVPILGISSIFFLLYKFTGLGSMARNFLRTKGINRINSQEELTHELLENTYDDNAYPDVTETYIGYQAT</sequence>
<feature type="compositionally biased region" description="Basic and acidic residues" evidence="1">
    <location>
        <begin position="224"/>
        <end position="241"/>
    </location>
</feature>
<dbReference type="EMBL" id="FLRE01000304">
    <property type="protein sequence ID" value="SBT52492.1"/>
    <property type="molecule type" value="Genomic_DNA"/>
</dbReference>
<accession>A0A1A9A8R1</accession>
<name>A0A1A9A8R1_PLAOA</name>
<dbReference type="AlphaFoldDB" id="A0A1A9A8R1"/>
<evidence type="ECO:0000313" key="2">
    <source>
        <dbReference type="EMBL" id="SBT52492.1"/>
    </source>
</evidence>
<proteinExistence type="predicted"/>
<dbReference type="Proteomes" id="UP000078550">
    <property type="component" value="Unassembled WGS sequence"/>
</dbReference>